<dbReference type="InterPro" id="IPR043968">
    <property type="entry name" value="SGNH"/>
</dbReference>
<proteinExistence type="predicted"/>
<dbReference type="Pfam" id="PF19040">
    <property type="entry name" value="SGNH"/>
    <property type="match status" value="1"/>
</dbReference>
<keyword evidence="5" id="KW-1185">Reference proteome</keyword>
<feature type="transmembrane region" description="Helical" evidence="1">
    <location>
        <begin position="244"/>
        <end position="264"/>
    </location>
</feature>
<feature type="transmembrane region" description="Helical" evidence="1">
    <location>
        <begin position="346"/>
        <end position="366"/>
    </location>
</feature>
<organism evidence="4 5">
    <name type="scientific">Erythrobacter fulvus</name>
    <dbReference type="NCBI Taxonomy" id="2987523"/>
    <lineage>
        <taxon>Bacteria</taxon>
        <taxon>Pseudomonadati</taxon>
        <taxon>Pseudomonadota</taxon>
        <taxon>Alphaproteobacteria</taxon>
        <taxon>Sphingomonadales</taxon>
        <taxon>Erythrobacteraceae</taxon>
        <taxon>Erythrobacter/Porphyrobacter group</taxon>
        <taxon>Erythrobacter</taxon>
    </lineage>
</organism>
<evidence type="ECO:0000313" key="4">
    <source>
        <dbReference type="EMBL" id="MDC8754950.1"/>
    </source>
</evidence>
<dbReference type="Pfam" id="PF01757">
    <property type="entry name" value="Acyl_transf_3"/>
    <property type="match status" value="1"/>
</dbReference>
<accession>A0ABT5JRB1</accession>
<dbReference type="PANTHER" id="PTHR23028:SF53">
    <property type="entry name" value="ACYL_TRANSF_3 DOMAIN-CONTAINING PROTEIN"/>
    <property type="match status" value="1"/>
</dbReference>
<evidence type="ECO:0000256" key="1">
    <source>
        <dbReference type="SAM" id="Phobius"/>
    </source>
</evidence>
<dbReference type="Proteomes" id="UP001216558">
    <property type="component" value="Unassembled WGS sequence"/>
</dbReference>
<keyword evidence="4" id="KW-0012">Acyltransferase</keyword>
<dbReference type="PANTHER" id="PTHR23028">
    <property type="entry name" value="ACETYLTRANSFERASE"/>
    <property type="match status" value="1"/>
</dbReference>
<keyword evidence="1" id="KW-0812">Transmembrane</keyword>
<dbReference type="EMBL" id="JAQQXQ010000006">
    <property type="protein sequence ID" value="MDC8754950.1"/>
    <property type="molecule type" value="Genomic_DNA"/>
</dbReference>
<dbReference type="GO" id="GO:0016746">
    <property type="term" value="F:acyltransferase activity"/>
    <property type="evidence" value="ECO:0007669"/>
    <property type="project" value="UniProtKB-KW"/>
</dbReference>
<feature type="transmembrane region" description="Helical" evidence="1">
    <location>
        <begin position="12"/>
        <end position="28"/>
    </location>
</feature>
<gene>
    <name evidence="4" type="ORF">OIK40_09895</name>
</gene>
<name>A0ABT5JRB1_9SPHN</name>
<feature type="transmembrane region" description="Helical" evidence="1">
    <location>
        <begin position="285"/>
        <end position="301"/>
    </location>
</feature>
<dbReference type="RefSeq" id="WP_273678159.1">
    <property type="nucleotide sequence ID" value="NZ_JAQQXQ010000006.1"/>
</dbReference>
<feature type="transmembrane region" description="Helical" evidence="1">
    <location>
        <begin position="162"/>
        <end position="182"/>
    </location>
</feature>
<sequence>MTYRPDIDGLRTLAVLLVLVFHFDLLAIGKAGFIGVDIFFVISGFLITTIIRRALDLDQFRIRDFLYRRVRRLYPALLATLVFTLSAGSVLLFPYRFEELATQTLLSLLYVVNFYFWQKINYFGLQAGDVPLLHIWSLAIEEQFYFVFPIVCAIIWRLQRKLLAPLIIIGAAASFSLAISIAPLKPEFAFYLLPTRAWELLLGSMLALAVYGRKPTGRWLSFMGPSGLVMIAVSVWIYGPMTQVPGYFSLLPTLGAVALILGGYSENASVTRLMASSPMVWIGKLSYPLYLVHWPILIFIKEHAEDFAFNFRIFGFLGSFLAAAVIYYFVEQPIRQGKVIRGEKSYLTAISGSTVGLIAISIVIMATEGVPARFSSQEQALLAVRDDKPIKFSDCERLVSTVNELCRLGDDTALIEVVIIGDSHAQALAGAFDIWLANSRRGGALAFHSGCMPVLGAGRPDCEKAIRSAVRVAKETPSVREVILVSIWRQALPTGGKPFLGRWVPETEVPSVFQSQLAETVSVFQAAGKKVTIVEPLFAAPRAVPNTLAGNLAYGRNWSVATPLAEHRETFATVIAAFDQQPSVRRISLLGPFCDQLTCRGVVEGRPLFTDNNHLAQSHSAMIAAVIASQADRPPLSGPY</sequence>
<reference evidence="4 5" key="1">
    <citation type="submission" date="2022-10" db="EMBL/GenBank/DDBJ databases">
        <title>Erythrobacter sp. sf7 Genome sequencing.</title>
        <authorList>
            <person name="Park S."/>
        </authorList>
    </citation>
    <scope>NUCLEOTIDE SEQUENCE [LARGE SCALE GENOMIC DNA]</scope>
    <source>
        <strain evidence="5">sf7</strain>
    </source>
</reference>
<feature type="transmembrane region" description="Helical" evidence="1">
    <location>
        <begin position="73"/>
        <end position="94"/>
    </location>
</feature>
<keyword evidence="1" id="KW-0472">Membrane</keyword>
<feature type="domain" description="SGNH" evidence="3">
    <location>
        <begin position="403"/>
        <end position="628"/>
    </location>
</feature>
<protein>
    <submittedName>
        <fullName evidence="4">Acyltransferase family protein</fullName>
    </submittedName>
</protein>
<feature type="transmembrane region" description="Helical" evidence="1">
    <location>
        <begin position="34"/>
        <end position="52"/>
    </location>
</feature>
<comment type="caution">
    <text evidence="4">The sequence shown here is derived from an EMBL/GenBank/DDBJ whole genome shotgun (WGS) entry which is preliminary data.</text>
</comment>
<keyword evidence="1" id="KW-1133">Transmembrane helix</keyword>
<dbReference type="InterPro" id="IPR002656">
    <property type="entry name" value="Acyl_transf_3_dom"/>
</dbReference>
<evidence type="ECO:0000259" key="2">
    <source>
        <dbReference type="Pfam" id="PF01757"/>
    </source>
</evidence>
<dbReference type="InterPro" id="IPR050879">
    <property type="entry name" value="Acyltransferase_3"/>
</dbReference>
<feature type="transmembrane region" description="Helical" evidence="1">
    <location>
        <begin position="188"/>
        <end position="212"/>
    </location>
</feature>
<evidence type="ECO:0000313" key="5">
    <source>
        <dbReference type="Proteomes" id="UP001216558"/>
    </source>
</evidence>
<feature type="transmembrane region" description="Helical" evidence="1">
    <location>
        <begin position="219"/>
        <end position="238"/>
    </location>
</feature>
<feature type="domain" description="Acyltransferase 3" evidence="2">
    <location>
        <begin position="6"/>
        <end position="327"/>
    </location>
</feature>
<keyword evidence="4" id="KW-0808">Transferase</keyword>
<feature type="transmembrane region" description="Helical" evidence="1">
    <location>
        <begin position="307"/>
        <end position="330"/>
    </location>
</feature>
<evidence type="ECO:0000259" key="3">
    <source>
        <dbReference type="Pfam" id="PF19040"/>
    </source>
</evidence>
<feature type="transmembrane region" description="Helical" evidence="1">
    <location>
        <begin position="100"/>
        <end position="117"/>
    </location>
</feature>